<dbReference type="InParanoid" id="A0A5N4B4R1"/>
<dbReference type="FunCoup" id="A0A5N4B4R1">
    <property type="interactions" value="4"/>
</dbReference>
<reference evidence="6 7" key="1">
    <citation type="journal article" date="2018" name="Elife">
        <title>Firefly genomes illuminate parallel origins of bioluminescence in beetles.</title>
        <authorList>
            <person name="Fallon T.R."/>
            <person name="Lower S.E."/>
            <person name="Chang C.H."/>
            <person name="Bessho-Uehara M."/>
            <person name="Martin G.J."/>
            <person name="Bewick A.J."/>
            <person name="Behringer M."/>
            <person name="Debat H.J."/>
            <person name="Wong I."/>
            <person name="Day J.C."/>
            <person name="Suvorov A."/>
            <person name="Silva C.J."/>
            <person name="Stanger-Hall K.F."/>
            <person name="Hall D.W."/>
            <person name="Schmitz R.J."/>
            <person name="Nelson D.R."/>
            <person name="Lewis S.M."/>
            <person name="Shigenobu S."/>
            <person name="Bybee S.M."/>
            <person name="Larracuente A.M."/>
            <person name="Oba Y."/>
            <person name="Weng J.K."/>
        </authorList>
    </citation>
    <scope>NUCLEOTIDE SEQUENCE [LARGE SCALE GENOMIC DNA]</scope>
    <source>
        <strain evidence="6">1611_PpyrPB1</strain>
        <tissue evidence="6">Whole body</tissue>
    </source>
</reference>
<dbReference type="SUPFAM" id="SSF53474">
    <property type="entry name" value="alpha/beta-Hydrolases"/>
    <property type="match status" value="1"/>
</dbReference>
<sequence>MSATVKIPYQKGTIIGIVCNTISSKKYYSFHGIPYAEPPVGELRFKAPVPIKKCKGILDATKEAPQCYQRHMIRFEEGNGDEDCLYLNVYTPQINSENAPLPVMVWIHGGAFVCGSSKIELCGPTLLMEQDVVLVTFNYRLGMLGFMSFENAALEVPGNAGLKDQALVLDWVRRNIKYFNGDKDNVTLFGHDAGAASVHLHILSPMSKGLFHKVILQSGCALNPWVNGVENTGKMMGQVLGIAGSDEEILTELRKLSVELIFMAQEQLTNDNSVNTKWFCSPIVEKQKFPAPFLPDEPVNIIRKGCYAKVPMIIGYAVREGIYWDLQNIQMTGKRKVITDFTKVIPNNVNCNKNSLLSKTIANKIKDFYYGPRLSQTRMGRYPRLRTMGPLYELLTDVFILRGVFATIKNHLEMDHRIPIYYYKFTIVSDLNAFKKMLPKIFQRQYSGAIHGDDLSYFFHTYLTPSFDYESREQVAVRRIVGMWTNFARSGNPNDEFGTQWLPATKGNFQCLNISEELKVEYNPDMDRMHFWREIYGNDKRTKYL</sequence>
<evidence type="ECO:0000313" key="7">
    <source>
        <dbReference type="Proteomes" id="UP000327044"/>
    </source>
</evidence>
<keyword evidence="3" id="KW-0378">Hydrolase</keyword>
<dbReference type="PANTHER" id="PTHR43142">
    <property type="entry name" value="CARBOXYLIC ESTER HYDROLASE"/>
    <property type="match status" value="1"/>
</dbReference>
<dbReference type="PROSITE" id="PS00941">
    <property type="entry name" value="CARBOXYLESTERASE_B_2"/>
    <property type="match status" value="1"/>
</dbReference>
<comment type="caution">
    <text evidence="6">The sequence shown here is derived from an EMBL/GenBank/DDBJ whole genome shotgun (WGS) entry which is preliminary data.</text>
</comment>
<evidence type="ECO:0000313" key="6">
    <source>
        <dbReference type="EMBL" id="KAB0804533.1"/>
    </source>
</evidence>
<dbReference type="InterPro" id="IPR002018">
    <property type="entry name" value="CarbesteraseB"/>
</dbReference>
<dbReference type="GO" id="GO:0052689">
    <property type="term" value="F:carboxylic ester hydrolase activity"/>
    <property type="evidence" value="ECO:0007669"/>
    <property type="project" value="UniProtKB-KW"/>
</dbReference>
<dbReference type="OrthoDB" id="19653at2759"/>
<protein>
    <recommendedName>
        <fullName evidence="5">Carboxylesterase type B domain-containing protein</fullName>
    </recommendedName>
</protein>
<evidence type="ECO:0000256" key="1">
    <source>
        <dbReference type="ARBA" id="ARBA00005964"/>
    </source>
</evidence>
<dbReference type="InterPro" id="IPR029058">
    <property type="entry name" value="AB_hydrolase_fold"/>
</dbReference>
<keyword evidence="4" id="KW-0325">Glycoprotein</keyword>
<evidence type="ECO:0000256" key="4">
    <source>
        <dbReference type="ARBA" id="ARBA00023180"/>
    </source>
</evidence>
<keyword evidence="2" id="KW-0719">Serine esterase</keyword>
<gene>
    <name evidence="6" type="ORF">PPYR_01503</name>
</gene>
<name>A0A5N4B4R1_PHOPY</name>
<accession>A0A5N4B4R1</accession>
<dbReference type="Gene3D" id="3.40.50.1820">
    <property type="entry name" value="alpha/beta hydrolase"/>
    <property type="match status" value="1"/>
</dbReference>
<dbReference type="Proteomes" id="UP000327044">
    <property type="component" value="Unassembled WGS sequence"/>
</dbReference>
<dbReference type="EMBL" id="VVIM01000001">
    <property type="protein sequence ID" value="KAB0804533.1"/>
    <property type="molecule type" value="Genomic_DNA"/>
</dbReference>
<comment type="similarity">
    <text evidence="1">Belongs to the type-B carboxylesterase/lipase family.</text>
</comment>
<dbReference type="AlphaFoldDB" id="A0A5N4B4R1"/>
<dbReference type="InterPro" id="IPR019819">
    <property type="entry name" value="Carboxylesterase_B_CS"/>
</dbReference>
<dbReference type="PANTHER" id="PTHR43142:SF1">
    <property type="entry name" value="CARBOXYLIC ESTER HYDROLASE"/>
    <property type="match status" value="1"/>
</dbReference>
<organism evidence="6 7">
    <name type="scientific">Photinus pyralis</name>
    <name type="common">Common eastern firefly</name>
    <name type="synonym">Lampyris pyralis</name>
    <dbReference type="NCBI Taxonomy" id="7054"/>
    <lineage>
        <taxon>Eukaryota</taxon>
        <taxon>Metazoa</taxon>
        <taxon>Ecdysozoa</taxon>
        <taxon>Arthropoda</taxon>
        <taxon>Hexapoda</taxon>
        <taxon>Insecta</taxon>
        <taxon>Pterygota</taxon>
        <taxon>Neoptera</taxon>
        <taxon>Endopterygota</taxon>
        <taxon>Coleoptera</taxon>
        <taxon>Polyphaga</taxon>
        <taxon>Elateriformia</taxon>
        <taxon>Elateroidea</taxon>
        <taxon>Lampyridae</taxon>
        <taxon>Lampyrinae</taxon>
        <taxon>Photinus</taxon>
    </lineage>
</organism>
<proteinExistence type="inferred from homology"/>
<evidence type="ECO:0000256" key="3">
    <source>
        <dbReference type="ARBA" id="ARBA00022801"/>
    </source>
</evidence>
<evidence type="ECO:0000256" key="2">
    <source>
        <dbReference type="ARBA" id="ARBA00022487"/>
    </source>
</evidence>
<dbReference type="Pfam" id="PF00135">
    <property type="entry name" value="COesterase"/>
    <property type="match status" value="1"/>
</dbReference>
<feature type="domain" description="Carboxylesterase type B" evidence="5">
    <location>
        <begin position="4"/>
        <end position="532"/>
    </location>
</feature>
<evidence type="ECO:0000259" key="5">
    <source>
        <dbReference type="Pfam" id="PF00135"/>
    </source>
</evidence>
<keyword evidence="7" id="KW-1185">Reference proteome</keyword>